<name>A0A0D0SH38_PSEFL</name>
<reference evidence="1 2" key="1">
    <citation type="submission" date="2015-01" db="EMBL/GenBank/DDBJ databases">
        <title>Genome sequence of the beneficial rhizobacterium Pseudomonas fluorescens 2-79.</title>
        <authorList>
            <person name="Thuermer A."/>
            <person name="Daniel R."/>
        </authorList>
    </citation>
    <scope>NUCLEOTIDE SEQUENCE [LARGE SCALE GENOMIC DNA]</scope>
    <source>
        <strain evidence="1 2">2-79</strain>
    </source>
</reference>
<dbReference type="EMBL" id="JXCQ01000027">
    <property type="protein sequence ID" value="KIR21388.1"/>
    <property type="molecule type" value="Genomic_DNA"/>
</dbReference>
<comment type="caution">
    <text evidence="1">The sequence shown here is derived from an EMBL/GenBank/DDBJ whole genome shotgun (WGS) entry which is preliminary data.</text>
</comment>
<evidence type="ECO:0000313" key="2">
    <source>
        <dbReference type="Proteomes" id="UP000032210"/>
    </source>
</evidence>
<proteinExistence type="predicted"/>
<dbReference type="Proteomes" id="UP000032210">
    <property type="component" value="Unassembled WGS sequence"/>
</dbReference>
<dbReference type="AlphaFoldDB" id="A0A0D0SH38"/>
<protein>
    <submittedName>
        <fullName evidence="1">Uncharacterized protein</fullName>
    </submittedName>
</protein>
<accession>A0A0D0SH38</accession>
<evidence type="ECO:0000313" key="1">
    <source>
        <dbReference type="EMBL" id="KIR21388.1"/>
    </source>
</evidence>
<organism evidence="1 2">
    <name type="scientific">Pseudomonas fluorescens</name>
    <dbReference type="NCBI Taxonomy" id="294"/>
    <lineage>
        <taxon>Bacteria</taxon>
        <taxon>Pseudomonadati</taxon>
        <taxon>Pseudomonadota</taxon>
        <taxon>Gammaproteobacteria</taxon>
        <taxon>Pseudomonadales</taxon>
        <taxon>Pseudomonadaceae</taxon>
        <taxon>Pseudomonas</taxon>
    </lineage>
</organism>
<sequence>MEKFAQQFLAVRRNIVQLRQSYGQNLHIDLLVKNTDCSEEFYEEGVTVEQIDALIPETYDYQQLIELLTEADRHA</sequence>
<dbReference type="PATRIC" id="fig|294.125.peg.3288"/>
<gene>
    <name evidence="1" type="ORF">PFLU3_32090</name>
</gene>